<keyword evidence="3" id="KW-0378">Hydrolase</keyword>
<protein>
    <submittedName>
        <fullName evidence="3">GDSL-like lipase/acylhydrolase family protein</fullName>
    </submittedName>
</protein>
<evidence type="ECO:0000313" key="4">
    <source>
        <dbReference type="Proteomes" id="UP000323257"/>
    </source>
</evidence>
<name>A0A5S5CE57_9BACL</name>
<keyword evidence="4" id="KW-1185">Reference proteome</keyword>
<reference evidence="3 4" key="1">
    <citation type="submission" date="2019-07" db="EMBL/GenBank/DDBJ databases">
        <title>Genomic Encyclopedia of Type Strains, Phase III (KMG-III): the genomes of soil and plant-associated and newly described type strains.</title>
        <authorList>
            <person name="Whitman W."/>
        </authorList>
    </citation>
    <scope>NUCLEOTIDE SEQUENCE [LARGE SCALE GENOMIC DNA]</scope>
    <source>
        <strain evidence="3 4">BL24</strain>
    </source>
</reference>
<dbReference type="Gene3D" id="3.40.50.1110">
    <property type="entry name" value="SGNH hydrolase"/>
    <property type="match status" value="1"/>
</dbReference>
<dbReference type="SUPFAM" id="SSF52266">
    <property type="entry name" value="SGNH hydrolase"/>
    <property type="match status" value="1"/>
</dbReference>
<proteinExistence type="predicted"/>
<gene>
    <name evidence="3" type="ORF">BCM02_103446</name>
</gene>
<dbReference type="Pfam" id="PF13472">
    <property type="entry name" value="Lipase_GDSL_2"/>
    <property type="match status" value="1"/>
</dbReference>
<dbReference type="InterPro" id="IPR036514">
    <property type="entry name" value="SGNH_hydro_sf"/>
</dbReference>
<sequence length="582" mass="64314">MEDIRSAELAGSGKDGPTAPQDAEAKRSGFYIIYDMAIEAAARGNDNNSQEFYLEGEQLINLARVAGGVTDDAILMLLRDCAGFRKLVHSIGVNVKAGKDTSASSVAFVLENWGKTSKYETGTRLRIPCPADGTEMIMKLDEVDWSADDDVPGKIVFEFEDAGALATASVMLYLHEPYEVQEMLPESPVKVDSEDYQAMIAKSLVSPGNNKRLKAAIDKAKRGEAVTIAYIGGSITHGAGAKPLHTDCYAYKSYLAFKQMFGRPDRDHIRFIKAGVGGTPSELGVVRYDRDVLRDGTAEPDIVIVEFAVNDAGDETKGNCYESLCLKILSAANKPAVVLLFSVFVNDWNLQDRLAPIGWHYGLPMVSVKDAVVDQFRLNKEEGNVISKRQFFYDIYHPTNTGHTVMADCLRYLFAVTDRSEEDREDIALDQPPLIGSDFARMRLLDRANYTDIASIQAGSFTDTDTDLQMAEMDDHPLGTPQFPNNWMHAGVSGQGSFTMTITSRNLILVFKDSGRTDFGSAEIGVDGRMARLADPHEINWTHCNAVLLYQEKTPREHHVEIRMASGHEHQKFTILGFGYTM</sequence>
<organism evidence="3 4">
    <name type="scientific">Paenibacillus methanolicus</name>
    <dbReference type="NCBI Taxonomy" id="582686"/>
    <lineage>
        <taxon>Bacteria</taxon>
        <taxon>Bacillati</taxon>
        <taxon>Bacillota</taxon>
        <taxon>Bacilli</taxon>
        <taxon>Bacillales</taxon>
        <taxon>Paenibacillaceae</taxon>
        <taxon>Paenibacillus</taxon>
    </lineage>
</organism>
<dbReference type="Proteomes" id="UP000323257">
    <property type="component" value="Unassembled WGS sequence"/>
</dbReference>
<accession>A0A5S5CE57</accession>
<feature type="domain" description="SGNH hydrolase-type esterase" evidence="2">
    <location>
        <begin position="231"/>
        <end position="404"/>
    </location>
</feature>
<dbReference type="AlphaFoldDB" id="A0A5S5CE57"/>
<dbReference type="CDD" id="cd00229">
    <property type="entry name" value="SGNH_hydrolase"/>
    <property type="match status" value="1"/>
</dbReference>
<feature type="region of interest" description="Disordered" evidence="1">
    <location>
        <begin position="1"/>
        <end position="22"/>
    </location>
</feature>
<evidence type="ECO:0000256" key="1">
    <source>
        <dbReference type="SAM" id="MobiDB-lite"/>
    </source>
</evidence>
<dbReference type="PANTHER" id="PTHR34407">
    <property type="entry name" value="EXPRESSED PROTEIN"/>
    <property type="match status" value="1"/>
</dbReference>
<dbReference type="PANTHER" id="PTHR34407:SF1">
    <property type="entry name" value="SGNH HYDROLASE-TYPE ESTERASE DOMAIN-CONTAINING PROTEIN"/>
    <property type="match status" value="1"/>
</dbReference>
<evidence type="ECO:0000259" key="2">
    <source>
        <dbReference type="Pfam" id="PF13472"/>
    </source>
</evidence>
<comment type="caution">
    <text evidence="3">The sequence shown here is derived from an EMBL/GenBank/DDBJ whole genome shotgun (WGS) entry which is preliminary data.</text>
</comment>
<dbReference type="GO" id="GO:0016787">
    <property type="term" value="F:hydrolase activity"/>
    <property type="evidence" value="ECO:0007669"/>
    <property type="project" value="UniProtKB-KW"/>
</dbReference>
<evidence type="ECO:0000313" key="3">
    <source>
        <dbReference type="EMBL" id="TYP76782.1"/>
    </source>
</evidence>
<dbReference type="InterPro" id="IPR013830">
    <property type="entry name" value="SGNH_hydro"/>
</dbReference>
<dbReference type="EMBL" id="VNHS01000003">
    <property type="protein sequence ID" value="TYP76782.1"/>
    <property type="molecule type" value="Genomic_DNA"/>
</dbReference>